<dbReference type="PROSITE" id="PS51459">
    <property type="entry name" value="FIDO"/>
    <property type="match status" value="1"/>
</dbReference>
<proteinExistence type="predicted"/>
<dbReference type="InterPro" id="IPR036597">
    <property type="entry name" value="Fido-like_dom_sf"/>
</dbReference>
<dbReference type="Gene3D" id="1.10.3290.10">
    <property type="entry name" value="Fido-like domain"/>
    <property type="match status" value="1"/>
</dbReference>
<dbReference type="InterPro" id="IPR003812">
    <property type="entry name" value="Fido"/>
</dbReference>
<comment type="caution">
    <text evidence="2">The sequence shown here is derived from an EMBL/GenBank/DDBJ whole genome shotgun (WGS) entry which is preliminary data.</text>
</comment>
<keyword evidence="3" id="KW-1185">Reference proteome</keyword>
<reference evidence="2" key="1">
    <citation type="journal article" date="2020" name="Phytopathology">
        <title>Genome Sequence Resources of Colletotrichum truncatum, C. plurivorum, C. musicola, and C. sojae: Four Species Pathogenic to Soybean (Glycine max).</title>
        <authorList>
            <person name="Rogerio F."/>
            <person name="Boufleur T.R."/>
            <person name="Ciampi-Guillardi M."/>
            <person name="Sukno S.A."/>
            <person name="Thon M.R."/>
            <person name="Massola Junior N.S."/>
            <person name="Baroncelli R."/>
        </authorList>
    </citation>
    <scope>NUCLEOTIDE SEQUENCE</scope>
    <source>
        <strain evidence="2">LFN00145</strain>
    </source>
</reference>
<dbReference type="Proteomes" id="UP000654918">
    <property type="component" value="Unassembled WGS sequence"/>
</dbReference>
<feature type="domain" description="Fido" evidence="1">
    <location>
        <begin position="92"/>
        <end position="221"/>
    </location>
</feature>
<sequence>MPNYFSVQIQAYACKPTPKVYRDVQKEVLSTKQQSRRALVARIYEPVFKLPNVLLNTEGSRRKEQQIGLVEMVSLISYELSGLKIPQATPHESAKVEVKNHIVTLLYGTENAATRLGTAGVSKTEARDLAAITAKGTASEDAYREVQSGRTSLGVQVLSSPSRRLPLTAYFVNIYPFPDAGGRTSRLITQDNMIRQGYLPVVLQELERGNYMRMINNACDG</sequence>
<dbReference type="EMBL" id="WIGO01000080">
    <property type="protein sequence ID" value="KAF6831525.1"/>
    <property type="molecule type" value="Genomic_DNA"/>
</dbReference>
<evidence type="ECO:0000313" key="2">
    <source>
        <dbReference type="EMBL" id="KAF6831525.1"/>
    </source>
</evidence>
<dbReference type="AlphaFoldDB" id="A0A8H6KI76"/>
<name>A0A8H6KI76_9PEZI</name>
<organism evidence="2 3">
    <name type="scientific">Colletotrichum plurivorum</name>
    <dbReference type="NCBI Taxonomy" id="2175906"/>
    <lineage>
        <taxon>Eukaryota</taxon>
        <taxon>Fungi</taxon>
        <taxon>Dikarya</taxon>
        <taxon>Ascomycota</taxon>
        <taxon>Pezizomycotina</taxon>
        <taxon>Sordariomycetes</taxon>
        <taxon>Hypocreomycetidae</taxon>
        <taxon>Glomerellales</taxon>
        <taxon>Glomerellaceae</taxon>
        <taxon>Colletotrichum</taxon>
        <taxon>Colletotrichum orchidearum species complex</taxon>
    </lineage>
</organism>
<dbReference type="SUPFAM" id="SSF140931">
    <property type="entry name" value="Fic-like"/>
    <property type="match status" value="1"/>
</dbReference>
<protein>
    <submittedName>
        <fullName evidence="2">Fic/DOC family protein</fullName>
    </submittedName>
</protein>
<gene>
    <name evidence="2" type="ORF">CPLU01_06691</name>
</gene>
<accession>A0A8H6KI76</accession>
<evidence type="ECO:0000313" key="3">
    <source>
        <dbReference type="Proteomes" id="UP000654918"/>
    </source>
</evidence>
<evidence type="ECO:0000259" key="1">
    <source>
        <dbReference type="PROSITE" id="PS51459"/>
    </source>
</evidence>